<dbReference type="VEuPathDB" id="FungiDB:AeMF1_019130"/>
<dbReference type="EMBL" id="VJMJ01000188">
    <property type="protein sequence ID" value="KAF0727791.1"/>
    <property type="molecule type" value="Genomic_DNA"/>
</dbReference>
<evidence type="ECO:0000313" key="1">
    <source>
        <dbReference type="EMBL" id="KAF0727791.1"/>
    </source>
</evidence>
<accession>A0A6G0WKL1</accession>
<gene>
    <name evidence="1" type="ORF">Ae201684_014228</name>
</gene>
<protein>
    <submittedName>
        <fullName evidence="1">Uncharacterized protein</fullName>
    </submittedName>
</protein>
<proteinExistence type="predicted"/>
<evidence type="ECO:0000313" key="2">
    <source>
        <dbReference type="Proteomes" id="UP000481153"/>
    </source>
</evidence>
<keyword evidence="2" id="KW-1185">Reference proteome</keyword>
<organism evidence="1 2">
    <name type="scientific">Aphanomyces euteiches</name>
    <dbReference type="NCBI Taxonomy" id="100861"/>
    <lineage>
        <taxon>Eukaryota</taxon>
        <taxon>Sar</taxon>
        <taxon>Stramenopiles</taxon>
        <taxon>Oomycota</taxon>
        <taxon>Saprolegniomycetes</taxon>
        <taxon>Saprolegniales</taxon>
        <taxon>Verrucalvaceae</taxon>
        <taxon>Aphanomyces</taxon>
    </lineage>
</organism>
<reference evidence="1 2" key="1">
    <citation type="submission" date="2019-07" db="EMBL/GenBank/DDBJ databases">
        <title>Genomics analysis of Aphanomyces spp. identifies a new class of oomycete effector associated with host adaptation.</title>
        <authorList>
            <person name="Gaulin E."/>
        </authorList>
    </citation>
    <scope>NUCLEOTIDE SEQUENCE [LARGE SCALE GENOMIC DNA]</scope>
    <source>
        <strain evidence="1 2">ATCC 201684</strain>
    </source>
</reference>
<name>A0A6G0WKL1_9STRA</name>
<comment type="caution">
    <text evidence="1">The sequence shown here is derived from an EMBL/GenBank/DDBJ whole genome shotgun (WGS) entry which is preliminary data.</text>
</comment>
<dbReference type="AlphaFoldDB" id="A0A6G0WKL1"/>
<sequence>MELVDSALSCDRLLQVQDDTGKDTKVDMTYRESHIGYVLPFLTIPELFRVTLVNKEIEAFCEQEWKVRVKERFGALRFAPSSYRRVFAMRRHFERQVASSNVSARVYLMNTNGDTTFFRIDSGKPIMCSRERAVVYNRCERMFDLSLRINRSIQEISALIGMVSLDEARDLLNEHINLMASVAALRGSLLFESELFQVFPAPVLLDSNVLLRGTHSLEPPFRGVPLMMQTWVSLNGVIFRPLSIPQLLHTHGATNPDQTSRAYSTLRFHELSGMTIDVDDNSVRYNLTPDSICLNTLASNAYLLYLFNPTTFRPLEWTYEATLSIESRLHLLPVQREGVFLNQPSCALRVFFSYGKIVQDDGEDERQPLGIACSSGDASFAFSLVATNRVSNAKKVIVSKTMNIRLPAMSDDSTSRPEKLERHVQLGRDAVICYNFDATNHLQYVELAIGFEPLLDVLGIAPFLMP</sequence>
<dbReference type="Proteomes" id="UP000481153">
    <property type="component" value="Unassembled WGS sequence"/>
</dbReference>